<reference evidence="1 2" key="1">
    <citation type="submission" date="2015-10" db="EMBL/GenBank/DDBJ databases">
        <title>Corynebacteirum lowii and Corynebacterium oculi species nova, derived from human clinical disease and and emended description of Corynebacterium mastiditis.</title>
        <authorList>
            <person name="Bernard K."/>
            <person name="Pacheco A.L."/>
            <person name="Mcdougall C."/>
            <person name="Burtx T."/>
            <person name="Weibe D."/>
            <person name="Tyler S."/>
            <person name="Olson A.B."/>
            <person name="Cnockaert M."/>
            <person name="Eguchi H."/>
            <person name="Kuwahara T."/>
            <person name="Nakayama-Imaohji H."/>
            <person name="Boudewijins M."/>
            <person name="Van Hoecke F."/>
            <person name="Bernier A.-M."/>
            <person name="Vandamme P."/>
        </authorList>
    </citation>
    <scope>NUCLEOTIDE SEQUENCE [LARGE SCALE GENOMIC DNA]</scope>
    <source>
        <strain evidence="1 2">NML 130210</strain>
    </source>
</reference>
<accession>A0A0Q0YC65</accession>
<protein>
    <recommendedName>
        <fullName evidence="3">DUF2218 domain-containing protein</fullName>
    </recommendedName>
</protein>
<evidence type="ECO:0000313" key="2">
    <source>
        <dbReference type="Proteomes" id="UP000050517"/>
    </source>
</evidence>
<keyword evidence="2" id="KW-1185">Reference proteome</keyword>
<proteinExistence type="predicted"/>
<name>A0A0Q0YC65_9CORY</name>
<dbReference type="AlphaFoldDB" id="A0A0Q0YC65"/>
<dbReference type="Gene3D" id="3.30.310.50">
    <property type="entry name" value="Alpha-D-phosphohexomutase, C-terminal domain"/>
    <property type="match status" value="1"/>
</dbReference>
<evidence type="ECO:0000313" key="1">
    <source>
        <dbReference type="EMBL" id="KQB83701.1"/>
    </source>
</evidence>
<dbReference type="OrthoDB" id="9806511at2"/>
<gene>
    <name evidence="1" type="ORF">Cocul_01773</name>
</gene>
<evidence type="ECO:0008006" key="3">
    <source>
        <dbReference type="Google" id="ProtNLM"/>
    </source>
</evidence>
<comment type="caution">
    <text evidence="1">The sequence shown here is derived from an EMBL/GenBank/DDBJ whole genome shotgun (WGS) entry which is preliminary data.</text>
</comment>
<sequence length="116" mass="12762">MTTSTARVSTERPARYAKQMADHFGRKITAHWDEAAGQGALIFDDPERPVRGEVSLVAGEGVLLMHLECDTEEACATLEKVVAVHLVRFGRKDELVVRWRRAGGEAGSAWGVEDLD</sequence>
<dbReference type="Proteomes" id="UP000050517">
    <property type="component" value="Unassembled WGS sequence"/>
</dbReference>
<organism evidence="1 2">
    <name type="scientific">Corynebacterium oculi</name>
    <dbReference type="NCBI Taxonomy" id="1544416"/>
    <lineage>
        <taxon>Bacteria</taxon>
        <taxon>Bacillati</taxon>
        <taxon>Actinomycetota</taxon>
        <taxon>Actinomycetes</taxon>
        <taxon>Mycobacteriales</taxon>
        <taxon>Corynebacteriaceae</taxon>
        <taxon>Corynebacterium</taxon>
    </lineage>
</organism>
<dbReference type="EMBL" id="LKST01000003">
    <property type="protein sequence ID" value="KQB83701.1"/>
    <property type="molecule type" value="Genomic_DNA"/>
</dbReference>
<dbReference type="RefSeq" id="WP_055122855.1">
    <property type="nucleotide sequence ID" value="NZ_LKST01000003.1"/>
</dbReference>
<dbReference type="InterPro" id="IPR014543">
    <property type="entry name" value="UCP028291"/>
</dbReference>
<dbReference type="STRING" id="1544416.Cocul_01773"/>
<dbReference type="PATRIC" id="fig|1544416.3.peg.1773"/>
<dbReference type="Pfam" id="PF09981">
    <property type="entry name" value="DUF2218"/>
    <property type="match status" value="1"/>
</dbReference>